<feature type="compositionally biased region" description="Low complexity" evidence="1">
    <location>
        <begin position="477"/>
        <end position="488"/>
    </location>
</feature>
<dbReference type="AlphaFoldDB" id="A0A0N1HWH7"/>
<name>A0A0N1HWH7_LEPSE</name>
<feature type="region of interest" description="Disordered" evidence="1">
    <location>
        <begin position="802"/>
        <end position="826"/>
    </location>
</feature>
<reference evidence="2 3" key="1">
    <citation type="journal article" date="2015" name="PLoS Pathog.">
        <title>Leptomonas seymouri: Adaptations to the Dixenous Life Cycle Analyzed by Genome Sequencing, Transcriptome Profiling and Co-infection with Leishmania donovani.</title>
        <authorList>
            <person name="Kraeva N."/>
            <person name="Butenko A."/>
            <person name="Hlavacova J."/>
            <person name="Kostygov A."/>
            <person name="Myskova J."/>
            <person name="Grybchuk D."/>
            <person name="Lestinova T."/>
            <person name="Votypka J."/>
            <person name="Volf P."/>
            <person name="Opperdoes F."/>
            <person name="Flegontov P."/>
            <person name="Lukes J."/>
            <person name="Yurchenko V."/>
        </authorList>
    </citation>
    <scope>NUCLEOTIDE SEQUENCE [LARGE SCALE GENOMIC DNA]</scope>
    <source>
        <strain evidence="2 3">ATCC 30220</strain>
    </source>
</reference>
<feature type="region of interest" description="Disordered" evidence="1">
    <location>
        <begin position="456"/>
        <end position="503"/>
    </location>
</feature>
<dbReference type="OMA" id="WHFQELA"/>
<evidence type="ECO:0008006" key="4">
    <source>
        <dbReference type="Google" id="ProtNLM"/>
    </source>
</evidence>
<sequence length="826" mass="89136">MSTWASRLSTSAKSATPSPVIEGSSERHRPGASPSSSSVIAPPQNSGPETAAMTANDAMPSAVREEFRLVAEKYNEESVCMLRLPPDCWDLLTQYLPYADVVALGQTCRSLWVVLHQRDSIWWRQLAYFHHDVRGLRGGKLLCTAPLFPRPPPDASTSQSESLIPSPTTTPSSSTAAGADGRPHPFTARLRCSGEVPMSAYERFFQERRVYVLDAHREWHFQELADVDDKSTGMFTVALHDGKAKSLHTSISADAASLSFASSFESPSAPLPRTTASMATTPILAASDSANSTLLNAPPSPTALLLPQAGRGSSLSTPAAATFTPHRRTTPNQTPGTSASNSPALAPSPTPPAPSLLPRVGDPIINEHNPLLQLRIYTIDVHGTERQLYEADDYAEEGGKEEDCGAGTSGRHMSGLHGPLSLAAEPPVNMAGMSEDEVLAYVMQLSLQEAQAAVRNSSLPTHATEPVASSHDLPQGSATKTATAAKTSTARRPRSHYRGAPGSQSLPLSELLIVIDSINNNALDQLHHHQVRDCTADEDPYFLLRLSETLRSAKHRRLHLGNHHRAVRNNGQTTRNRAGGGVSSPNPQQPPPPPPMNRMLRGFHGDLLEITEREARMVANKLLGKPNLIDDFVVFHCYDPNELHRRLHPTTTSSTDAAPAATRAPTTASTVEMNHSSATMERQVANHGTLVSVPAPLYVDCAAGDAIKVIGAPAPLSLAPARCAYPPVSLRTVMLAPPLRALPFFTRFFLAPELCHDGYIALLVVDVVRALVVVEKEAVSSDNPDWASPLIHRGGRVVVPGQGYNPQAYTRSEYNYVPPNPPRRQR</sequence>
<evidence type="ECO:0000313" key="3">
    <source>
        <dbReference type="Proteomes" id="UP000038009"/>
    </source>
</evidence>
<feature type="region of interest" description="Disordered" evidence="1">
    <location>
        <begin position="1"/>
        <end position="52"/>
    </location>
</feature>
<organism evidence="2 3">
    <name type="scientific">Leptomonas seymouri</name>
    <dbReference type="NCBI Taxonomy" id="5684"/>
    <lineage>
        <taxon>Eukaryota</taxon>
        <taxon>Discoba</taxon>
        <taxon>Euglenozoa</taxon>
        <taxon>Kinetoplastea</taxon>
        <taxon>Metakinetoplastina</taxon>
        <taxon>Trypanosomatida</taxon>
        <taxon>Trypanosomatidae</taxon>
        <taxon>Leishmaniinae</taxon>
        <taxon>Leptomonas</taxon>
    </lineage>
</organism>
<feature type="region of interest" description="Disordered" evidence="1">
    <location>
        <begin position="152"/>
        <end position="184"/>
    </location>
</feature>
<feature type="compositionally biased region" description="Pro residues" evidence="1">
    <location>
        <begin position="587"/>
        <end position="596"/>
    </location>
</feature>
<accession>A0A0N1HWH7</accession>
<feature type="region of interest" description="Disordered" evidence="1">
    <location>
        <begin position="292"/>
        <end position="354"/>
    </location>
</feature>
<evidence type="ECO:0000256" key="1">
    <source>
        <dbReference type="SAM" id="MobiDB-lite"/>
    </source>
</evidence>
<dbReference type="InterPro" id="IPR036047">
    <property type="entry name" value="F-box-like_dom_sf"/>
</dbReference>
<dbReference type="VEuPathDB" id="TriTrypDB:Lsey_0200_0100"/>
<feature type="compositionally biased region" description="Polar residues" evidence="1">
    <location>
        <begin position="804"/>
        <end position="813"/>
    </location>
</feature>
<dbReference type="SUPFAM" id="SSF81383">
    <property type="entry name" value="F-box domain"/>
    <property type="match status" value="1"/>
</dbReference>
<dbReference type="OrthoDB" id="272823at2759"/>
<dbReference type="Proteomes" id="UP000038009">
    <property type="component" value="Unassembled WGS sequence"/>
</dbReference>
<gene>
    <name evidence="2" type="ORF">ABL78_5698</name>
</gene>
<keyword evidence="3" id="KW-1185">Reference proteome</keyword>
<feature type="region of interest" description="Disordered" evidence="1">
    <location>
        <begin position="561"/>
        <end position="599"/>
    </location>
</feature>
<dbReference type="Gene3D" id="6.10.300.40">
    <property type="match status" value="1"/>
</dbReference>
<feature type="compositionally biased region" description="Polar residues" evidence="1">
    <location>
        <begin position="1"/>
        <end position="17"/>
    </location>
</feature>
<proteinExistence type="predicted"/>
<feature type="compositionally biased region" description="Low complexity" evidence="1">
    <location>
        <begin position="165"/>
        <end position="175"/>
    </location>
</feature>
<protein>
    <recommendedName>
        <fullName evidence="4">F-box domain-containing protein</fullName>
    </recommendedName>
</protein>
<comment type="caution">
    <text evidence="2">The sequence shown here is derived from an EMBL/GenBank/DDBJ whole genome shotgun (WGS) entry which is preliminary data.</text>
</comment>
<dbReference type="EMBL" id="LJSK01000200">
    <property type="protein sequence ID" value="KPI85245.1"/>
    <property type="molecule type" value="Genomic_DNA"/>
</dbReference>
<evidence type="ECO:0000313" key="2">
    <source>
        <dbReference type="EMBL" id="KPI85245.1"/>
    </source>
</evidence>